<organism evidence="1 2">
    <name type="scientific">Dipteronia dyeriana</name>
    <dbReference type="NCBI Taxonomy" id="168575"/>
    <lineage>
        <taxon>Eukaryota</taxon>
        <taxon>Viridiplantae</taxon>
        <taxon>Streptophyta</taxon>
        <taxon>Embryophyta</taxon>
        <taxon>Tracheophyta</taxon>
        <taxon>Spermatophyta</taxon>
        <taxon>Magnoliopsida</taxon>
        <taxon>eudicotyledons</taxon>
        <taxon>Gunneridae</taxon>
        <taxon>Pentapetalae</taxon>
        <taxon>rosids</taxon>
        <taxon>malvids</taxon>
        <taxon>Sapindales</taxon>
        <taxon>Sapindaceae</taxon>
        <taxon>Hippocastanoideae</taxon>
        <taxon>Acereae</taxon>
        <taxon>Dipteronia</taxon>
    </lineage>
</organism>
<reference evidence="1" key="1">
    <citation type="journal article" date="2023" name="Plant J.">
        <title>Genome sequences and population genomics provide insights into the demographic history, inbreeding, and mutation load of two 'living fossil' tree species of Dipteronia.</title>
        <authorList>
            <person name="Feng Y."/>
            <person name="Comes H.P."/>
            <person name="Chen J."/>
            <person name="Zhu S."/>
            <person name="Lu R."/>
            <person name="Zhang X."/>
            <person name="Li P."/>
            <person name="Qiu J."/>
            <person name="Olsen K.M."/>
            <person name="Qiu Y."/>
        </authorList>
    </citation>
    <scope>NUCLEOTIDE SEQUENCE</scope>
    <source>
        <strain evidence="1">KIB01</strain>
    </source>
</reference>
<dbReference type="Proteomes" id="UP001280121">
    <property type="component" value="Unassembled WGS sequence"/>
</dbReference>
<comment type="caution">
    <text evidence="1">The sequence shown here is derived from an EMBL/GenBank/DDBJ whole genome shotgun (WGS) entry which is preliminary data.</text>
</comment>
<proteinExistence type="predicted"/>
<sequence>MSSFEETKDELHTMCNPKKFIEIVKDLTTKQRECIDDMGFGVLLNINGLVFHLPLCELLPKSIASETKEIVLLGKSIPIRKSDLEKVMG</sequence>
<dbReference type="EMBL" id="JANJYI010000007">
    <property type="protein sequence ID" value="KAK2641870.1"/>
    <property type="molecule type" value="Genomic_DNA"/>
</dbReference>
<name>A0AAD9TT93_9ROSI</name>
<accession>A0AAD9TT93</accession>
<dbReference type="AlphaFoldDB" id="A0AAD9TT93"/>
<gene>
    <name evidence="1" type="ORF">Ddye_023633</name>
</gene>
<evidence type="ECO:0000313" key="1">
    <source>
        <dbReference type="EMBL" id="KAK2641870.1"/>
    </source>
</evidence>
<protein>
    <submittedName>
        <fullName evidence="1">Uncharacterized protein</fullName>
    </submittedName>
</protein>
<keyword evidence="2" id="KW-1185">Reference proteome</keyword>
<evidence type="ECO:0000313" key="2">
    <source>
        <dbReference type="Proteomes" id="UP001280121"/>
    </source>
</evidence>